<evidence type="ECO:0000256" key="2">
    <source>
        <dbReference type="ARBA" id="ARBA00022793"/>
    </source>
</evidence>
<keyword evidence="2 5" id="KW-0210">Decarboxylase</keyword>
<dbReference type="PRINTS" id="PR01181">
    <property type="entry name" value="DAPDCRBXLASE"/>
</dbReference>
<feature type="binding site" evidence="5">
    <location>
        <position position="344"/>
    </location>
    <ligand>
        <name>substrate</name>
    </ligand>
</feature>
<dbReference type="Pfam" id="PF00278">
    <property type="entry name" value="Orn_DAP_Arg_deC"/>
    <property type="match status" value="1"/>
</dbReference>
<dbReference type="CDD" id="cd06828">
    <property type="entry name" value="PLPDE_III_DapDC"/>
    <property type="match status" value="1"/>
</dbReference>
<dbReference type="InterPro" id="IPR029066">
    <property type="entry name" value="PLP-binding_barrel"/>
</dbReference>
<keyword evidence="4 5" id="KW-0456">Lyase</keyword>
<dbReference type="PROSITE" id="PS00879">
    <property type="entry name" value="ODR_DC_2_2"/>
    <property type="match status" value="1"/>
</dbReference>
<feature type="binding site" evidence="5">
    <location>
        <position position="402"/>
    </location>
    <ligand>
        <name>pyridoxal 5'-phosphate</name>
        <dbReference type="ChEBI" id="CHEBI:597326"/>
    </ligand>
</feature>
<evidence type="ECO:0000256" key="4">
    <source>
        <dbReference type="ARBA" id="ARBA00023239"/>
    </source>
</evidence>
<comment type="similarity">
    <text evidence="5">Belongs to the Orn/Lys/Arg decarboxylase class-II family. LysA subfamily.</text>
</comment>
<keyword evidence="11" id="KW-1185">Reference proteome</keyword>
<feature type="binding site" evidence="5">
    <location>
        <position position="263"/>
    </location>
    <ligand>
        <name>pyridoxal 5'-phosphate</name>
        <dbReference type="ChEBI" id="CHEBI:597326"/>
    </ligand>
</feature>
<dbReference type="PANTHER" id="PTHR43727">
    <property type="entry name" value="DIAMINOPIMELATE DECARBOXYLASE"/>
    <property type="match status" value="1"/>
</dbReference>
<feature type="domain" description="Orn/DAP/Arg decarboxylase 2 N-terminal" evidence="9">
    <location>
        <begin position="54"/>
        <end position="304"/>
    </location>
</feature>
<comment type="caution">
    <text evidence="10">The sequence shown here is derived from an EMBL/GenBank/DDBJ whole genome shotgun (WGS) entry which is preliminary data.</text>
</comment>
<evidence type="ECO:0000256" key="3">
    <source>
        <dbReference type="ARBA" id="ARBA00022898"/>
    </source>
</evidence>
<feature type="binding site" evidence="5">
    <location>
        <begin position="297"/>
        <end position="300"/>
    </location>
    <ligand>
        <name>pyridoxal 5'-phosphate</name>
        <dbReference type="ChEBI" id="CHEBI:597326"/>
    </ligand>
</feature>
<dbReference type="Pfam" id="PF02784">
    <property type="entry name" value="Orn_Arg_deC_N"/>
    <property type="match status" value="1"/>
</dbReference>
<dbReference type="PANTHER" id="PTHR43727:SF2">
    <property type="entry name" value="GROUP IV DECARBOXYLASE"/>
    <property type="match status" value="1"/>
</dbReference>
<dbReference type="RefSeq" id="WP_068167758.1">
    <property type="nucleotide sequence ID" value="NZ_BAQB01000001.1"/>
</dbReference>
<dbReference type="InterPro" id="IPR000183">
    <property type="entry name" value="Orn/DAP/Arg_de-COase"/>
</dbReference>
<evidence type="ECO:0000256" key="7">
    <source>
        <dbReference type="RuleBase" id="RU003738"/>
    </source>
</evidence>
<sequence length="448" mass="48365">MTSFPYTDPTPDALLASRPSLRMDARDGLLFEDVPVYQIAQALGSPCWITGAGTLRRRAADLKAAFTARKLPMSFHFAVKAQDHQATLRLLKDCGYGVDIVSGGEMTRALTAGIPPEAIVFSGVGKSDDELRAAITARIGQINVESAEELYRLAALADALPNADNFRVRVTLRVNPDVDAQTHDKITTGRADDKFGIAYDQALTLYAEAQRLSSLRVIGLAVHLGSQMLAAEPFRKGYQRLADMVRALRSQGYPVETVDCGGGLGISYRDEVAPAPEMLAGVIAETLGDLDVSLGLEPGRWLAAPTSLFVTTIIETKAGNPARGIPDFLIVDGGMNDLARPAMYDSWHGIIPVSPTTLHSPLKPWHVVGPVCESSDVFARNRPLPANLQRGDMLAFLDAGAYGAVMSSTYNSRPFAAQAMVDNGRWACTRTRQTVEELIAAETLPNWL</sequence>
<comment type="cofactor">
    <cofactor evidence="1 5 7">
        <name>pyridoxal 5'-phosphate</name>
        <dbReference type="ChEBI" id="CHEBI:597326"/>
    </cofactor>
</comment>
<proteinExistence type="inferred from homology"/>
<keyword evidence="5" id="KW-0028">Amino-acid biosynthesis</keyword>
<dbReference type="PRINTS" id="PR01179">
    <property type="entry name" value="ODADCRBXLASE"/>
</dbReference>
<comment type="catalytic activity">
    <reaction evidence="5 7">
        <text>meso-2,6-diaminopimelate + H(+) = L-lysine + CO2</text>
        <dbReference type="Rhea" id="RHEA:15101"/>
        <dbReference type="ChEBI" id="CHEBI:15378"/>
        <dbReference type="ChEBI" id="CHEBI:16526"/>
        <dbReference type="ChEBI" id="CHEBI:32551"/>
        <dbReference type="ChEBI" id="CHEBI:57791"/>
        <dbReference type="EC" id="4.1.1.20"/>
    </reaction>
</comment>
<gene>
    <name evidence="5" type="primary">lysA</name>
    <name evidence="10" type="ORF">AA106556_0056</name>
</gene>
<dbReference type="NCBIfam" id="TIGR01048">
    <property type="entry name" value="lysA"/>
    <property type="match status" value="1"/>
</dbReference>
<evidence type="ECO:0000259" key="9">
    <source>
        <dbReference type="Pfam" id="PF02784"/>
    </source>
</evidence>
<dbReference type="HAMAP" id="MF_02120">
    <property type="entry name" value="LysA"/>
    <property type="match status" value="1"/>
</dbReference>
<feature type="binding site" evidence="5">
    <location>
        <position position="340"/>
    </location>
    <ligand>
        <name>substrate</name>
    </ligand>
</feature>
<name>A0ABQ0QFX8_9PROT</name>
<dbReference type="SUPFAM" id="SSF51419">
    <property type="entry name" value="PLP-binding barrel"/>
    <property type="match status" value="1"/>
</dbReference>
<comment type="subunit">
    <text evidence="5">Homodimer.</text>
</comment>
<organism evidence="10 11">
    <name type="scientific">Neokomagataea tanensis NBRC 106556</name>
    <dbReference type="NCBI Taxonomy" id="1223519"/>
    <lineage>
        <taxon>Bacteria</taxon>
        <taxon>Pseudomonadati</taxon>
        <taxon>Pseudomonadota</taxon>
        <taxon>Alphaproteobacteria</taxon>
        <taxon>Acetobacterales</taxon>
        <taxon>Acetobacteraceae</taxon>
        <taxon>Neokomagataea</taxon>
    </lineage>
</organism>
<comment type="pathway">
    <text evidence="5 7">Amino-acid biosynthesis; L-lysine biosynthesis via DAP pathway; L-lysine from DL-2,6-diaminopimelate: step 1/1.</text>
</comment>
<keyword evidence="3 5" id="KW-0663">Pyridoxal phosphate</keyword>
<evidence type="ECO:0000256" key="6">
    <source>
        <dbReference type="NCBIfam" id="TIGR01048"/>
    </source>
</evidence>
<feature type="binding site" evidence="5">
    <location>
        <position position="300"/>
    </location>
    <ligand>
        <name>substrate</name>
    </ligand>
</feature>
<reference evidence="10" key="1">
    <citation type="submission" date="2013-04" db="EMBL/GenBank/DDBJ databases">
        <title>The genome sequencing project of 58 acetic acid bacteria.</title>
        <authorList>
            <person name="Okamoto-Kainuma A."/>
            <person name="Ishikawa M."/>
            <person name="Umino S."/>
            <person name="Koizumi Y."/>
            <person name="Shiwa Y."/>
            <person name="Yoshikawa H."/>
            <person name="Matsutani M."/>
            <person name="Matsushita K."/>
        </authorList>
    </citation>
    <scope>NUCLEOTIDE SEQUENCE</scope>
    <source>
        <strain evidence="10">NBRC 106556</strain>
    </source>
</reference>
<dbReference type="Gene3D" id="2.40.37.10">
    <property type="entry name" value="Lyase, Ornithine Decarboxylase, Chain A, domain 1"/>
    <property type="match status" value="1"/>
</dbReference>
<feature type="modified residue" description="N6-(pyridoxal phosphate)lysine" evidence="5">
    <location>
        <position position="80"/>
    </location>
</feature>
<dbReference type="InterPro" id="IPR002986">
    <property type="entry name" value="DAP_deCOOHase_LysA"/>
</dbReference>
<dbReference type="Proteomes" id="UP001062443">
    <property type="component" value="Unassembled WGS sequence"/>
</dbReference>
<feature type="domain" description="Orn/DAP/Arg decarboxylase 2 C-terminal" evidence="8">
    <location>
        <begin position="308"/>
        <end position="400"/>
    </location>
</feature>
<dbReference type="SUPFAM" id="SSF50621">
    <property type="entry name" value="Alanine racemase C-terminal domain-like"/>
    <property type="match status" value="1"/>
</dbReference>
<feature type="binding site" evidence="5">
    <location>
        <position position="402"/>
    </location>
    <ligand>
        <name>substrate</name>
    </ligand>
</feature>
<dbReference type="EC" id="4.1.1.20" evidence="5 6"/>
<dbReference type="InterPro" id="IPR009006">
    <property type="entry name" value="Ala_racemase/Decarboxylase_C"/>
</dbReference>
<evidence type="ECO:0000313" key="11">
    <source>
        <dbReference type="Proteomes" id="UP001062443"/>
    </source>
</evidence>
<protein>
    <recommendedName>
        <fullName evidence="5 6">Diaminopimelate decarboxylase</fullName>
        <shortName evidence="5">DAP decarboxylase</shortName>
        <shortName evidence="5">DAPDC</shortName>
        <ecNumber evidence="5 6">4.1.1.20</ecNumber>
    </recommendedName>
</protein>
<dbReference type="InterPro" id="IPR022644">
    <property type="entry name" value="De-COase2_N"/>
</dbReference>
<evidence type="ECO:0000313" key="10">
    <source>
        <dbReference type="EMBL" id="GBR43338.1"/>
    </source>
</evidence>
<keyword evidence="5 7" id="KW-0457">Lysine biosynthesis</keyword>
<feature type="binding site" evidence="5">
    <location>
        <position position="373"/>
    </location>
    <ligand>
        <name>substrate</name>
    </ligand>
</feature>
<evidence type="ECO:0000256" key="1">
    <source>
        <dbReference type="ARBA" id="ARBA00001933"/>
    </source>
</evidence>
<dbReference type="InterPro" id="IPR022657">
    <property type="entry name" value="De-COase2_CS"/>
</dbReference>
<accession>A0ABQ0QFX8</accession>
<evidence type="ECO:0000256" key="5">
    <source>
        <dbReference type="HAMAP-Rule" id="MF_02120"/>
    </source>
</evidence>
<dbReference type="EMBL" id="BAQB01000001">
    <property type="protein sequence ID" value="GBR43338.1"/>
    <property type="molecule type" value="Genomic_DNA"/>
</dbReference>
<comment type="function">
    <text evidence="5">Specifically catalyzes the decarboxylation of meso-diaminopimelate (meso-DAP) to L-lysine.</text>
</comment>
<dbReference type="InterPro" id="IPR022643">
    <property type="entry name" value="De-COase2_C"/>
</dbReference>
<dbReference type="Gene3D" id="3.20.20.10">
    <property type="entry name" value="Alanine racemase"/>
    <property type="match status" value="1"/>
</dbReference>
<evidence type="ECO:0000259" key="8">
    <source>
        <dbReference type="Pfam" id="PF00278"/>
    </source>
</evidence>